<organism evidence="1 2">
    <name type="scientific">Carex littledalei</name>
    <dbReference type="NCBI Taxonomy" id="544730"/>
    <lineage>
        <taxon>Eukaryota</taxon>
        <taxon>Viridiplantae</taxon>
        <taxon>Streptophyta</taxon>
        <taxon>Embryophyta</taxon>
        <taxon>Tracheophyta</taxon>
        <taxon>Spermatophyta</taxon>
        <taxon>Magnoliopsida</taxon>
        <taxon>Liliopsida</taxon>
        <taxon>Poales</taxon>
        <taxon>Cyperaceae</taxon>
        <taxon>Cyperoideae</taxon>
        <taxon>Cariceae</taxon>
        <taxon>Carex</taxon>
        <taxon>Carex subgen. Euthyceras</taxon>
    </lineage>
</organism>
<sequence>MDNIWSWIMSLPSPNDWPSDAAPSLLLASSPYKFITFQADCSLGSSLDAPVSFSISLHEYNSPAPSRTLWVSNPSPLSSPSTRHYLLLHQLIHEIITLSPSISSLNSNVYLELESISRVAETFEENEASSFFSLTLLLRLFLLCAIDAPVEAGYLFFSALTENVSYALNCTKVISNFLLAVGPDVEQRYMRSLGYMLSKWCLLRDIQTGPKLNAGPVPAACFSYATSVHGLFVLKGYAPILAMVHVRAAETNKDEMVSEPKESALRYALAHQQLELVVQLECNVCMRDPRFIRVDIHVDSLRMHVIRLGYNRQDDETELEEQDEIEIESERHFPSRVRFWVGPVPGSTYATGPSLGRSSGNPEREVETTQTVKGGFFAGAKGKGIRAKVRSSARTRNRSWRWEQEADGSAAVFEGVLCDTATWTEVATWRPGSAPTDPRTGLRRRWRGPGRAFSKKGGLVVAGDELPEGVTWRVGREMEGRKVRWRIGGRFWVSYFANEVRSGYWETRCVEWNQEVELALVAGGDHHHQLLNGMDE</sequence>
<dbReference type="Proteomes" id="UP000623129">
    <property type="component" value="Unassembled WGS sequence"/>
</dbReference>
<reference evidence="1" key="1">
    <citation type="submission" date="2020-01" db="EMBL/GenBank/DDBJ databases">
        <title>Genome sequence of Kobresia littledalei, the first chromosome-level genome in the family Cyperaceae.</title>
        <authorList>
            <person name="Qu G."/>
        </authorList>
    </citation>
    <scope>NUCLEOTIDE SEQUENCE</scope>
    <source>
        <strain evidence="1">C.B.Clarke</strain>
        <tissue evidence="1">Leaf</tissue>
    </source>
</reference>
<comment type="caution">
    <text evidence="1">The sequence shown here is derived from an EMBL/GenBank/DDBJ whole genome shotgun (WGS) entry which is preliminary data.</text>
</comment>
<keyword evidence="2" id="KW-1185">Reference proteome</keyword>
<protein>
    <submittedName>
        <fullName evidence="1">Uncharacterized protein</fullName>
    </submittedName>
</protein>
<dbReference type="PANTHER" id="PTHR31439">
    <property type="entry name" value="EXPRESSED PROTEIN"/>
    <property type="match status" value="1"/>
</dbReference>
<dbReference type="EMBL" id="SWLB01000023">
    <property type="protein sequence ID" value="KAF3323262.1"/>
    <property type="molecule type" value="Genomic_DNA"/>
</dbReference>
<evidence type="ECO:0000313" key="1">
    <source>
        <dbReference type="EMBL" id="KAF3323262.1"/>
    </source>
</evidence>
<name>A0A833V4B1_9POAL</name>
<dbReference type="PANTHER" id="PTHR31439:SF7">
    <property type="entry name" value="EXPRESSED PROTEIN"/>
    <property type="match status" value="1"/>
</dbReference>
<gene>
    <name evidence="1" type="ORF">FCM35_KLT11993</name>
</gene>
<accession>A0A833V4B1</accession>
<dbReference type="OrthoDB" id="1852153at2759"/>
<evidence type="ECO:0000313" key="2">
    <source>
        <dbReference type="Proteomes" id="UP000623129"/>
    </source>
</evidence>
<proteinExistence type="predicted"/>
<dbReference type="AlphaFoldDB" id="A0A833V4B1"/>